<keyword evidence="1" id="KW-0812">Transmembrane</keyword>
<accession>A0AAP2DEU6</accession>
<feature type="domain" description="LiaF transmembrane" evidence="2">
    <location>
        <begin position="27"/>
        <end position="120"/>
    </location>
</feature>
<dbReference type="EMBL" id="JAHESC010000103">
    <property type="protein sequence ID" value="MBT1690871.1"/>
    <property type="molecule type" value="Genomic_DNA"/>
</dbReference>
<sequence length="126" mass="14342">MENPNPIPNVSETEKWQQRERRRRVGGGIILLIIGGVLFAKVAGVVMPGWLFTWPMIFIAIGVFAAIKKGFTDMGWLFPIAVGLVFLAQNEIEGFSPWPYLWPVILIIIGLSMLFRRKRRGRCDGW</sequence>
<evidence type="ECO:0000259" key="2">
    <source>
        <dbReference type="Pfam" id="PF22570"/>
    </source>
</evidence>
<dbReference type="RefSeq" id="WP_254094758.1">
    <property type="nucleotide sequence ID" value="NZ_JAHESC010000103.1"/>
</dbReference>
<feature type="transmembrane region" description="Helical" evidence="1">
    <location>
        <begin position="49"/>
        <end position="67"/>
    </location>
</feature>
<reference evidence="3 4" key="1">
    <citation type="submission" date="2021-05" db="EMBL/GenBank/DDBJ databases">
        <title>A Polyphasic approach of four new species of the genus Ohtaekwangia: Ohtaekwangia histidinii sp. nov., Ohtaekwangia cretensis sp. nov., Ohtaekwangia indiensis sp. nov., Ohtaekwangia reichenbachii sp. nov. from diverse environment.</title>
        <authorList>
            <person name="Octaviana S."/>
        </authorList>
    </citation>
    <scope>NUCLEOTIDE SEQUENCE [LARGE SCALE GENOMIC DNA]</scope>
    <source>
        <strain evidence="3 4">PWU37</strain>
    </source>
</reference>
<proteinExistence type="predicted"/>
<evidence type="ECO:0000313" key="3">
    <source>
        <dbReference type="EMBL" id="MBT1690871.1"/>
    </source>
</evidence>
<feature type="transmembrane region" description="Helical" evidence="1">
    <location>
        <begin position="25"/>
        <end position="43"/>
    </location>
</feature>
<keyword evidence="1" id="KW-1133">Transmembrane helix</keyword>
<comment type="caution">
    <text evidence="3">The sequence shown here is derived from an EMBL/GenBank/DDBJ whole genome shotgun (WGS) entry which is preliminary data.</text>
</comment>
<feature type="transmembrane region" description="Helical" evidence="1">
    <location>
        <begin position="74"/>
        <end position="92"/>
    </location>
</feature>
<dbReference type="Pfam" id="PF22570">
    <property type="entry name" value="LiaF-TM"/>
    <property type="match status" value="1"/>
</dbReference>
<feature type="transmembrane region" description="Helical" evidence="1">
    <location>
        <begin position="98"/>
        <end position="115"/>
    </location>
</feature>
<gene>
    <name evidence="3" type="ORF">KK078_30205</name>
</gene>
<dbReference type="InterPro" id="IPR054331">
    <property type="entry name" value="LiaF_TM"/>
</dbReference>
<dbReference type="AlphaFoldDB" id="A0AAP2DEU6"/>
<dbReference type="Proteomes" id="UP001319180">
    <property type="component" value="Unassembled WGS sequence"/>
</dbReference>
<evidence type="ECO:0000313" key="4">
    <source>
        <dbReference type="Proteomes" id="UP001319180"/>
    </source>
</evidence>
<organism evidence="3 4">
    <name type="scientific">Dawidia soli</name>
    <dbReference type="NCBI Taxonomy" id="2782352"/>
    <lineage>
        <taxon>Bacteria</taxon>
        <taxon>Pseudomonadati</taxon>
        <taxon>Bacteroidota</taxon>
        <taxon>Cytophagia</taxon>
        <taxon>Cytophagales</taxon>
        <taxon>Chryseotaleaceae</taxon>
        <taxon>Dawidia</taxon>
    </lineage>
</organism>
<name>A0AAP2DEU6_9BACT</name>
<keyword evidence="1" id="KW-0472">Membrane</keyword>
<keyword evidence="4" id="KW-1185">Reference proteome</keyword>
<evidence type="ECO:0000256" key="1">
    <source>
        <dbReference type="SAM" id="Phobius"/>
    </source>
</evidence>
<protein>
    <recommendedName>
        <fullName evidence="2">LiaF transmembrane domain-containing protein</fullName>
    </recommendedName>
</protein>